<protein>
    <submittedName>
        <fullName evidence="1">Uncharacterized protein</fullName>
    </submittedName>
</protein>
<sequence>MQYWNGSTYLDVPGASGYPTAVNQYNRVTFTGVNTSRLRVVLQGSQASVGLFEIRVVAA</sequence>
<proteinExistence type="predicted"/>
<gene>
    <name evidence="1" type="ORF">V1634_28795</name>
</gene>
<name>A0ABU7SLL5_9ACTN</name>
<dbReference type="RefSeq" id="WP_331210867.1">
    <property type="nucleotide sequence ID" value="NZ_JAZGQL010000028.1"/>
</dbReference>
<keyword evidence="2" id="KW-1185">Reference proteome</keyword>
<organism evidence="1 2">
    <name type="scientific">Plantactinospora veratri</name>
    <dbReference type="NCBI Taxonomy" id="1436122"/>
    <lineage>
        <taxon>Bacteria</taxon>
        <taxon>Bacillati</taxon>
        <taxon>Actinomycetota</taxon>
        <taxon>Actinomycetes</taxon>
        <taxon>Micromonosporales</taxon>
        <taxon>Micromonosporaceae</taxon>
        <taxon>Plantactinospora</taxon>
    </lineage>
</organism>
<dbReference type="Proteomes" id="UP001339911">
    <property type="component" value="Unassembled WGS sequence"/>
</dbReference>
<reference evidence="1 2" key="1">
    <citation type="submission" date="2024-01" db="EMBL/GenBank/DDBJ databases">
        <title>Genome insights into Plantactinospora veratri sp. nov.</title>
        <authorList>
            <person name="Wang L."/>
        </authorList>
    </citation>
    <scope>NUCLEOTIDE SEQUENCE [LARGE SCALE GENOMIC DNA]</scope>
    <source>
        <strain evidence="1 2">NEAU-FHS4</strain>
    </source>
</reference>
<evidence type="ECO:0000313" key="1">
    <source>
        <dbReference type="EMBL" id="MEE6310846.1"/>
    </source>
</evidence>
<evidence type="ECO:0000313" key="2">
    <source>
        <dbReference type="Proteomes" id="UP001339911"/>
    </source>
</evidence>
<accession>A0ABU7SLL5</accession>
<dbReference type="Gene3D" id="2.60.120.260">
    <property type="entry name" value="Galactose-binding domain-like"/>
    <property type="match status" value="1"/>
</dbReference>
<dbReference type="EMBL" id="JAZGQL010000028">
    <property type="protein sequence ID" value="MEE6310846.1"/>
    <property type="molecule type" value="Genomic_DNA"/>
</dbReference>
<comment type="caution">
    <text evidence="1">The sequence shown here is derived from an EMBL/GenBank/DDBJ whole genome shotgun (WGS) entry which is preliminary data.</text>
</comment>